<evidence type="ECO:0008006" key="3">
    <source>
        <dbReference type="Google" id="ProtNLM"/>
    </source>
</evidence>
<protein>
    <recommendedName>
        <fullName evidence="3">Transposase DDE domain-containing protein</fullName>
    </recommendedName>
</protein>
<dbReference type="EMBL" id="JBHZOL010000008">
    <property type="protein sequence ID" value="MFE4104931.1"/>
    <property type="molecule type" value="Genomic_DNA"/>
</dbReference>
<dbReference type="Proteomes" id="UP001600165">
    <property type="component" value="Unassembled WGS sequence"/>
</dbReference>
<accession>A0ABW6I9T4</accession>
<dbReference type="RefSeq" id="WP_377960681.1">
    <property type="nucleotide sequence ID" value="NZ_JBHZOL010000008.1"/>
</dbReference>
<reference evidence="1 2" key="1">
    <citation type="submission" date="2024-10" db="EMBL/GenBank/DDBJ databases">
        <authorList>
            <person name="Ratan Roy A."/>
            <person name="Morales Sandoval P.H."/>
            <person name="De Los Santos Villalobos S."/>
            <person name="Chakraborty S."/>
            <person name="Mukherjee J."/>
        </authorList>
    </citation>
    <scope>NUCLEOTIDE SEQUENCE [LARGE SCALE GENOMIC DNA]</scope>
    <source>
        <strain evidence="1 2">S1</strain>
    </source>
</reference>
<sequence>MGYGQGFSRHLNQLWHHKVCSILQKLPCLGWNKLYFSLPFYWRNYLLRGRHFLLDSDSLLIEVLPPPLPAKRTLYNPFAVIRRWLGAPEQPALIIDVTAVRLPMSSPKDC</sequence>
<evidence type="ECO:0000313" key="1">
    <source>
        <dbReference type="EMBL" id="MFE4104931.1"/>
    </source>
</evidence>
<keyword evidence="2" id="KW-1185">Reference proteome</keyword>
<organism evidence="1 2">
    <name type="scientific">Almyronema epifaneia S1</name>
    <dbReference type="NCBI Taxonomy" id="2991925"/>
    <lineage>
        <taxon>Bacteria</taxon>
        <taxon>Bacillati</taxon>
        <taxon>Cyanobacteriota</taxon>
        <taxon>Cyanophyceae</taxon>
        <taxon>Nodosilineales</taxon>
        <taxon>Nodosilineaceae</taxon>
        <taxon>Almyronema</taxon>
        <taxon>Almyronema epifaneia</taxon>
    </lineage>
</organism>
<evidence type="ECO:0000313" key="2">
    <source>
        <dbReference type="Proteomes" id="UP001600165"/>
    </source>
</evidence>
<comment type="caution">
    <text evidence="1">The sequence shown here is derived from an EMBL/GenBank/DDBJ whole genome shotgun (WGS) entry which is preliminary data.</text>
</comment>
<proteinExistence type="predicted"/>
<name>A0ABW6I9T4_9CYAN</name>
<gene>
    <name evidence="1" type="ORF">ACFVKH_01490</name>
</gene>